<dbReference type="InterPro" id="IPR038765">
    <property type="entry name" value="Papain-like_cys_pep_sf"/>
</dbReference>
<dbReference type="Gene3D" id="3.90.1720.10">
    <property type="entry name" value="endopeptidase domain like (from Nostoc punctiforme)"/>
    <property type="match status" value="1"/>
</dbReference>
<evidence type="ECO:0000313" key="2">
    <source>
        <dbReference type="Proteomes" id="UP001165498"/>
    </source>
</evidence>
<dbReference type="EMBL" id="JANFQO010000007">
    <property type="protein sequence ID" value="MCQ4165053.1"/>
    <property type="molecule type" value="Genomic_DNA"/>
</dbReference>
<name>A0ABT1QRZ3_9GAMM</name>
<keyword evidence="2" id="KW-1185">Reference proteome</keyword>
<dbReference type="SUPFAM" id="SSF54001">
    <property type="entry name" value="Cysteine proteinases"/>
    <property type="match status" value="1"/>
</dbReference>
<accession>A0ABT1QRZ3</accession>
<evidence type="ECO:0000313" key="1">
    <source>
        <dbReference type="EMBL" id="MCQ4165053.1"/>
    </source>
</evidence>
<dbReference type="Proteomes" id="UP001165498">
    <property type="component" value="Unassembled WGS sequence"/>
</dbReference>
<organism evidence="1 2">
    <name type="scientific">Tahibacter harae</name>
    <dbReference type="NCBI Taxonomy" id="2963937"/>
    <lineage>
        <taxon>Bacteria</taxon>
        <taxon>Pseudomonadati</taxon>
        <taxon>Pseudomonadota</taxon>
        <taxon>Gammaproteobacteria</taxon>
        <taxon>Lysobacterales</taxon>
        <taxon>Rhodanobacteraceae</taxon>
        <taxon>Tahibacter</taxon>
    </lineage>
</organism>
<sequence length="219" mass="23748">MAPILADPQQSNADFLHAHAAPARIGLAGGSALIDRGIRKAQRLITADAADSAWSHAFLFGEQRSDGHCWVLESDLDLRHKQVRLGAQENRLAKYFDAAEWPNLAVLDFGLDAAASRRVLAAALDLLADATRYSLREIVGTLFALARPSLRERENLLAREGSLYCSALVQHCYASAGMQLMPGVSGKNTTPQDIAHSPLPHQAWQLLRQPTRAAAPGRA</sequence>
<dbReference type="RefSeq" id="WP_255914109.1">
    <property type="nucleotide sequence ID" value="NZ_JANFQO010000007.1"/>
</dbReference>
<protein>
    <submittedName>
        <fullName evidence="1">Uncharacterized protein</fullName>
    </submittedName>
</protein>
<reference evidence="1" key="1">
    <citation type="submission" date="2022-07" db="EMBL/GenBank/DDBJ databases">
        <title>Tahibacter sp., a new gammaproteobacterium isolated from the silt sample collected at pig farm.</title>
        <authorList>
            <person name="Chen H."/>
        </authorList>
    </citation>
    <scope>NUCLEOTIDE SEQUENCE</scope>
    <source>
        <strain evidence="1">P2K</strain>
    </source>
</reference>
<proteinExistence type="predicted"/>
<gene>
    <name evidence="1" type="ORF">NM961_10055</name>
</gene>
<comment type="caution">
    <text evidence="1">The sequence shown here is derived from an EMBL/GenBank/DDBJ whole genome shotgun (WGS) entry which is preliminary data.</text>
</comment>